<dbReference type="AlphaFoldDB" id="A0A820S8F8"/>
<feature type="non-terminal residue" evidence="8">
    <location>
        <position position="46"/>
    </location>
</feature>
<evidence type="ECO:0000313" key="8">
    <source>
        <dbReference type="EMBL" id="CAF4448377.1"/>
    </source>
</evidence>
<gene>
    <name evidence="8" type="ORF">OVN521_LOCUS37724</name>
</gene>
<protein>
    <recommendedName>
        <fullName evidence="7">CLIP1 zinc knuckle domain-containing protein</fullName>
    </recommendedName>
</protein>
<evidence type="ECO:0000256" key="2">
    <source>
        <dbReference type="ARBA" id="ARBA00022490"/>
    </source>
</evidence>
<organism evidence="8 9">
    <name type="scientific">Rotaria magnacalcarata</name>
    <dbReference type="NCBI Taxonomy" id="392030"/>
    <lineage>
        <taxon>Eukaryota</taxon>
        <taxon>Metazoa</taxon>
        <taxon>Spiralia</taxon>
        <taxon>Gnathifera</taxon>
        <taxon>Rotifera</taxon>
        <taxon>Eurotatoria</taxon>
        <taxon>Bdelloidea</taxon>
        <taxon>Philodinida</taxon>
        <taxon>Philodinidae</taxon>
        <taxon>Rotaria</taxon>
    </lineage>
</organism>
<keyword evidence="4" id="KW-0175">Coiled coil</keyword>
<evidence type="ECO:0000256" key="5">
    <source>
        <dbReference type="ARBA" id="ARBA00023212"/>
    </source>
</evidence>
<dbReference type="Proteomes" id="UP000663866">
    <property type="component" value="Unassembled WGS sequence"/>
</dbReference>
<keyword evidence="5" id="KW-0206">Cytoskeleton</keyword>
<evidence type="ECO:0000256" key="1">
    <source>
        <dbReference type="ARBA" id="ARBA00004245"/>
    </source>
</evidence>
<reference evidence="8" key="1">
    <citation type="submission" date="2021-02" db="EMBL/GenBank/DDBJ databases">
        <authorList>
            <person name="Nowell W R."/>
        </authorList>
    </citation>
    <scope>NUCLEOTIDE SEQUENCE</scope>
</reference>
<dbReference type="InterPro" id="IPR032108">
    <property type="entry name" value="CLIP1_ZNF"/>
</dbReference>
<evidence type="ECO:0000313" key="9">
    <source>
        <dbReference type="Proteomes" id="UP000663866"/>
    </source>
</evidence>
<feature type="region of interest" description="Disordered" evidence="6">
    <location>
        <begin position="1"/>
        <end position="20"/>
    </location>
</feature>
<dbReference type="GO" id="GO:0005874">
    <property type="term" value="C:microtubule"/>
    <property type="evidence" value="ECO:0007669"/>
    <property type="project" value="UniProtKB-KW"/>
</dbReference>
<evidence type="ECO:0000259" key="7">
    <source>
        <dbReference type="Pfam" id="PF16641"/>
    </source>
</evidence>
<dbReference type="Pfam" id="PF16641">
    <property type="entry name" value="CLIP1_ZNF"/>
    <property type="match status" value="2"/>
</dbReference>
<evidence type="ECO:0000256" key="6">
    <source>
        <dbReference type="SAM" id="MobiDB-lite"/>
    </source>
</evidence>
<proteinExistence type="predicted"/>
<comment type="subcellular location">
    <subcellularLocation>
        <location evidence="1">Cytoplasm</location>
        <location evidence="1">Cytoskeleton</location>
    </subcellularLocation>
</comment>
<sequence length="46" mass="5474">MCEIFDEHDTDDCPKQNSMIDDHHSHERVIPPARLYCEKCEEFGHD</sequence>
<feature type="domain" description="CLIP1 zinc knuckle" evidence="7">
    <location>
        <begin position="34"/>
        <end position="46"/>
    </location>
</feature>
<evidence type="ECO:0000256" key="3">
    <source>
        <dbReference type="ARBA" id="ARBA00022701"/>
    </source>
</evidence>
<evidence type="ECO:0000256" key="4">
    <source>
        <dbReference type="ARBA" id="ARBA00023054"/>
    </source>
</evidence>
<feature type="domain" description="CLIP1 zinc knuckle" evidence="7">
    <location>
        <begin position="2"/>
        <end position="13"/>
    </location>
</feature>
<accession>A0A820S8F8</accession>
<name>A0A820S8F8_9BILA</name>
<keyword evidence="3" id="KW-0493">Microtubule</keyword>
<keyword evidence="9" id="KW-1185">Reference proteome</keyword>
<keyword evidence="2" id="KW-0963">Cytoplasm</keyword>
<comment type="caution">
    <text evidence="8">The sequence shown here is derived from an EMBL/GenBank/DDBJ whole genome shotgun (WGS) entry which is preliminary data.</text>
</comment>
<dbReference type="EMBL" id="CAJOBG010045955">
    <property type="protein sequence ID" value="CAF4448377.1"/>
    <property type="molecule type" value="Genomic_DNA"/>
</dbReference>